<dbReference type="GO" id="GO:0006511">
    <property type="term" value="P:ubiquitin-dependent protein catabolic process"/>
    <property type="evidence" value="ECO:0007669"/>
    <property type="project" value="EnsemblFungi"/>
</dbReference>
<dbReference type="InterPro" id="IPR036388">
    <property type="entry name" value="WH-like_DNA-bd_sf"/>
</dbReference>
<proteinExistence type="inferred from homology"/>
<gene>
    <name evidence="7" type="ORF">AO440_001464</name>
</gene>
<comment type="caution">
    <text evidence="7">The sequence shown here is derived from an EMBL/GenBank/DDBJ whole genome shotgun (WGS) entry which is preliminary data.</text>
</comment>
<evidence type="ECO:0000313" key="7">
    <source>
        <dbReference type="EMBL" id="KTA95751.1"/>
    </source>
</evidence>
<evidence type="ECO:0000313" key="8">
    <source>
        <dbReference type="Proteomes" id="UP000054886"/>
    </source>
</evidence>
<dbReference type="Gene3D" id="1.10.10.10">
    <property type="entry name" value="Winged helix-like DNA-binding domain superfamily/Winged helix DNA-binding domain"/>
    <property type="match status" value="1"/>
</dbReference>
<dbReference type="InterPro" id="IPR045093">
    <property type="entry name" value="Cullin"/>
</dbReference>
<keyword evidence="2" id="KW-1017">Isopeptide bond</keyword>
<protein>
    <submittedName>
        <fullName evidence="7">Cullin-3</fullName>
    </submittedName>
</protein>
<dbReference type="InterPro" id="IPR036390">
    <property type="entry name" value="WH_DNA-bd_sf"/>
</dbReference>
<dbReference type="Gene3D" id="3.30.230.130">
    <property type="entry name" value="Cullin, Chain C, Domain 2"/>
    <property type="match status" value="1"/>
</dbReference>
<accession>A0A0W0C8M3</accession>
<dbReference type="InterPro" id="IPR001373">
    <property type="entry name" value="Cullin_N"/>
</dbReference>
<feature type="domain" description="Cullin family profile" evidence="6">
    <location>
        <begin position="392"/>
        <end position="621"/>
    </location>
</feature>
<dbReference type="EMBL" id="LLZZ01000181">
    <property type="protein sequence ID" value="KTA95751.1"/>
    <property type="molecule type" value="Genomic_DNA"/>
</dbReference>
<dbReference type="Pfam" id="PF26557">
    <property type="entry name" value="Cullin_AB"/>
    <property type="match status" value="1"/>
</dbReference>
<dbReference type="GO" id="GO:0009411">
    <property type="term" value="P:response to UV"/>
    <property type="evidence" value="ECO:0007669"/>
    <property type="project" value="EnsemblFungi"/>
</dbReference>
<dbReference type="PANTHER" id="PTHR11932">
    <property type="entry name" value="CULLIN"/>
    <property type="match status" value="1"/>
</dbReference>
<name>A0A0W0C8M3_CANGB</name>
<keyword evidence="3" id="KW-0832">Ubl conjugation</keyword>
<dbReference type="SUPFAM" id="SSF74788">
    <property type="entry name" value="Cullin repeat-like"/>
    <property type="match status" value="1"/>
</dbReference>
<dbReference type="FunFam" id="1.20.1310.10:FF:000002">
    <property type="entry name" value="cullin-3 isoform X1"/>
    <property type="match status" value="1"/>
</dbReference>
<evidence type="ECO:0000259" key="6">
    <source>
        <dbReference type="PROSITE" id="PS50069"/>
    </source>
</evidence>
<dbReference type="GO" id="GO:0031625">
    <property type="term" value="F:ubiquitin protein ligase binding"/>
    <property type="evidence" value="ECO:0007669"/>
    <property type="project" value="InterPro"/>
</dbReference>
<evidence type="ECO:0000256" key="1">
    <source>
        <dbReference type="ARBA" id="ARBA00006019"/>
    </source>
</evidence>
<dbReference type="Proteomes" id="UP000054886">
    <property type="component" value="Unassembled WGS sequence"/>
</dbReference>
<dbReference type="SUPFAM" id="SSF46785">
    <property type="entry name" value="Winged helix' DNA-binding domain"/>
    <property type="match status" value="1"/>
</dbReference>
<dbReference type="SMART" id="SM00182">
    <property type="entry name" value="CULLIN"/>
    <property type="match status" value="1"/>
</dbReference>
<dbReference type="VEuPathDB" id="FungiDB:GWK60_F08173"/>
<evidence type="ECO:0000256" key="5">
    <source>
        <dbReference type="RuleBase" id="RU003829"/>
    </source>
</evidence>
<dbReference type="Pfam" id="PF00888">
    <property type="entry name" value="Cullin"/>
    <property type="match status" value="1"/>
</dbReference>
<evidence type="ECO:0000256" key="3">
    <source>
        <dbReference type="ARBA" id="ARBA00022843"/>
    </source>
</evidence>
<dbReference type="InterPro" id="IPR016159">
    <property type="entry name" value="Cullin_repeat-like_dom_sf"/>
</dbReference>
<dbReference type="PROSITE" id="PS50069">
    <property type="entry name" value="CULLIN_2"/>
    <property type="match status" value="1"/>
</dbReference>
<evidence type="ECO:0000256" key="4">
    <source>
        <dbReference type="PROSITE-ProRule" id="PRU00330"/>
    </source>
</evidence>
<dbReference type="Pfam" id="PF10557">
    <property type="entry name" value="Cullin_Nedd8"/>
    <property type="match status" value="1"/>
</dbReference>
<dbReference type="InterPro" id="IPR019559">
    <property type="entry name" value="Cullin_neddylation_domain"/>
</dbReference>
<dbReference type="VEuPathDB" id="FungiDB:B1J91_F08635g"/>
<organism evidence="7 8">
    <name type="scientific">Candida glabrata</name>
    <name type="common">Yeast</name>
    <name type="synonym">Torulopsis glabrata</name>
    <dbReference type="NCBI Taxonomy" id="5478"/>
    <lineage>
        <taxon>Eukaryota</taxon>
        <taxon>Fungi</taxon>
        <taxon>Dikarya</taxon>
        <taxon>Ascomycota</taxon>
        <taxon>Saccharomycotina</taxon>
        <taxon>Saccharomycetes</taxon>
        <taxon>Saccharomycetales</taxon>
        <taxon>Saccharomycetaceae</taxon>
        <taxon>Nakaseomyces</taxon>
    </lineage>
</organism>
<dbReference type="SMART" id="SM00884">
    <property type="entry name" value="Cullin_Nedd8"/>
    <property type="match status" value="1"/>
</dbReference>
<dbReference type="InterPro" id="IPR059120">
    <property type="entry name" value="Cullin-like_AB"/>
</dbReference>
<dbReference type="VEuPathDB" id="FungiDB:CAGL0F08635g"/>
<dbReference type="Gene3D" id="1.20.1310.10">
    <property type="entry name" value="Cullin Repeats"/>
    <property type="match status" value="3"/>
</dbReference>
<dbReference type="VEuPathDB" id="FungiDB:GVI51_F08195"/>
<reference evidence="7 8" key="1">
    <citation type="submission" date="2015-10" db="EMBL/GenBank/DDBJ databases">
        <title>Draft genomes sequences of Candida glabrata isolates 1A, 1B, 2A, 2B, 3A and 3B.</title>
        <authorList>
            <person name="Haavelsrud O.E."/>
            <person name="Gaustad P."/>
        </authorList>
    </citation>
    <scope>NUCLEOTIDE SEQUENCE [LARGE SCALE GENOMIC DNA]</scope>
    <source>
        <strain evidence="7">910700640</strain>
    </source>
</reference>
<dbReference type="GO" id="GO:0031463">
    <property type="term" value="C:Cul3-RING ubiquitin ligase complex"/>
    <property type="evidence" value="ECO:0007669"/>
    <property type="project" value="EnsemblFungi"/>
</dbReference>
<dbReference type="SUPFAM" id="SSF75632">
    <property type="entry name" value="Cullin homology domain"/>
    <property type="match status" value="1"/>
</dbReference>
<comment type="similarity">
    <text evidence="1 4 5">Belongs to the cullin family.</text>
</comment>
<evidence type="ECO:0000256" key="2">
    <source>
        <dbReference type="ARBA" id="ARBA00022499"/>
    </source>
</evidence>
<dbReference type="InterPro" id="IPR016158">
    <property type="entry name" value="Cullin_homology"/>
</dbReference>
<dbReference type="InterPro" id="IPR036317">
    <property type="entry name" value="Cullin_homology_sf"/>
</dbReference>
<sequence length="757" mass="88288">MINRRVGIRIPTKLSIPKQDFSQSWEILESALNHIYAEDTEKLSFGDLYRTIYTQVLNRNGEKLYSAFEAYMAKKLDEIRELTFTEHVLSDNDSFLLEMGELWKKQSDILKTISDLTIYMDKVYSKPNRVPEIHELGLQIFKKHILMKIKDQLLNSILADINSVRDCQELDLQKAHLWKLLVSMMETITDTKDTFYLNYFEPKFLNDTGLYYKKSFTPTDKSATECLEKIRVLQSFEIEMCEDYLNKDTILKLNHVLEEVLYNQKLNIHVPELIKISFEQDNYELLDQIYTVSLSDDYRLQIVNAIKSYMLKHCNNSEPKEIPKKRYLYAMQWTARVLATYKKCHEFLSNVNFGSVVVRKSEADNETETKAYNSAVISNEVFSEYLNQDGKRSSEFVTIYLDSCLKLSIEKQKYKQVKQDLDAAVKLFKLLQEKDIFSQYYQQQLSKRLLQQKSSLDLERWLITQIKSEMGSLFTSKLEGMLRDVNSSIELYKTFQNTTKEAVAGFMFKPQILTPTSWPFQAPDRVDPNFKLPETLQGIQDSFETFYTNKYNQRILKWSHHLSSIEVGYQFAKTYHEIHLPIYAASIFFLFENHDSLTKDEIQDMTGLPDVELDKLLLSMTTAPRSKILVKSPPSKIINSTDTFAINEDFTAPTTKVKLQMIIGVVQPNNGTGEPNKASIMDNVERERQEVTNAAIVRLMKSERHLQFSELQEKTAVQLAQRFTLSLATFKACIETLIEKEYIQRDVDDHELLHYIT</sequence>
<dbReference type="AlphaFoldDB" id="A0A0W0C8M3"/>
<dbReference type="GO" id="GO:0004842">
    <property type="term" value="F:ubiquitin-protein transferase activity"/>
    <property type="evidence" value="ECO:0007669"/>
    <property type="project" value="EnsemblFungi"/>
</dbReference>